<proteinExistence type="predicted"/>
<feature type="region of interest" description="Disordered" evidence="1">
    <location>
        <begin position="22"/>
        <end position="172"/>
    </location>
</feature>
<protein>
    <submittedName>
        <fullName evidence="2">Uncharacterized protein</fullName>
    </submittedName>
</protein>
<feature type="compositionally biased region" description="Basic and acidic residues" evidence="1">
    <location>
        <begin position="146"/>
        <end position="157"/>
    </location>
</feature>
<dbReference type="EMBL" id="PUHQ01000023">
    <property type="protein sequence ID" value="KAG0662970.1"/>
    <property type="molecule type" value="Genomic_DNA"/>
</dbReference>
<evidence type="ECO:0000313" key="2">
    <source>
        <dbReference type="EMBL" id="KAG0662970.1"/>
    </source>
</evidence>
<reference evidence="2 3" key="1">
    <citation type="submission" date="2020-11" db="EMBL/GenBank/DDBJ databases">
        <title>Kefir isolates.</title>
        <authorList>
            <person name="Marcisauskas S."/>
            <person name="Kim Y."/>
            <person name="Blasche S."/>
        </authorList>
    </citation>
    <scope>NUCLEOTIDE SEQUENCE [LARGE SCALE GENOMIC DNA]</scope>
    <source>
        <strain evidence="2 3">KR</strain>
    </source>
</reference>
<keyword evidence="3" id="KW-1185">Reference proteome</keyword>
<feature type="compositionally biased region" description="Basic and acidic residues" evidence="1">
    <location>
        <begin position="22"/>
        <end position="42"/>
    </location>
</feature>
<evidence type="ECO:0000256" key="1">
    <source>
        <dbReference type="SAM" id="MobiDB-lite"/>
    </source>
</evidence>
<dbReference type="Proteomes" id="UP000777482">
    <property type="component" value="Unassembled WGS sequence"/>
</dbReference>
<feature type="compositionally biased region" description="Low complexity" evidence="1">
    <location>
        <begin position="65"/>
        <end position="81"/>
    </location>
</feature>
<evidence type="ECO:0000313" key="3">
    <source>
        <dbReference type="Proteomes" id="UP000777482"/>
    </source>
</evidence>
<name>A0A9P7B6S4_RHOMI</name>
<comment type="caution">
    <text evidence="2">The sequence shown here is derived from an EMBL/GenBank/DDBJ whole genome shotgun (WGS) entry which is preliminary data.</text>
</comment>
<dbReference type="AlphaFoldDB" id="A0A9P7B6S4"/>
<sequence length="172" mass="18067">MTTPSEYFMEFMNGAVKYFDDREHGRPATFPKREPMPLERAKAHTPPFLEALLRATGKHKGGQNGSSAQSESGSDGEGSQALGEDTDVVAVNHSVSMSVESPAWSPFALSPLAKPTRKMSDLNLGAAESTAEDLADAAAQSNPGDAGEKQDSEREMSTARGGGSEVAADPAP</sequence>
<gene>
    <name evidence="2" type="ORF">C6P46_003058</name>
</gene>
<organism evidence="2 3">
    <name type="scientific">Rhodotorula mucilaginosa</name>
    <name type="common">Yeast</name>
    <name type="synonym">Rhodotorula rubra</name>
    <dbReference type="NCBI Taxonomy" id="5537"/>
    <lineage>
        <taxon>Eukaryota</taxon>
        <taxon>Fungi</taxon>
        <taxon>Dikarya</taxon>
        <taxon>Basidiomycota</taxon>
        <taxon>Pucciniomycotina</taxon>
        <taxon>Microbotryomycetes</taxon>
        <taxon>Sporidiobolales</taxon>
        <taxon>Sporidiobolaceae</taxon>
        <taxon>Rhodotorula</taxon>
    </lineage>
</organism>
<accession>A0A9P7B6S4</accession>